<reference evidence="4 5" key="1">
    <citation type="journal article" date="2019" name="Mol. Ecol. Resour.">
        <title>Improving Illumina assemblies with Hi-C and long reads: an example with the North African dromedary.</title>
        <authorList>
            <person name="Elbers J.P."/>
            <person name="Rogers M.F."/>
            <person name="Perelman P.L."/>
            <person name="Proskuryakova A.A."/>
            <person name="Serdyukova N.A."/>
            <person name="Johnson W.E."/>
            <person name="Horin P."/>
            <person name="Corander J."/>
            <person name="Murphy D."/>
            <person name="Burger P.A."/>
        </authorList>
    </citation>
    <scope>NUCLEOTIDE SEQUENCE [LARGE SCALE GENOMIC DNA]</scope>
    <source>
        <strain evidence="4">Drom800</strain>
        <tissue evidence="4">Blood</tissue>
    </source>
</reference>
<dbReference type="PANTHER" id="PTHR11489">
    <property type="entry name" value="40S RIBOSOMAL PROTEIN SA"/>
    <property type="match status" value="1"/>
</dbReference>
<protein>
    <submittedName>
        <fullName evidence="4">40S ribosomal protein SA</fullName>
    </submittedName>
</protein>
<organism evidence="4 5">
    <name type="scientific">Camelus dromedarius</name>
    <name type="common">Dromedary</name>
    <name type="synonym">Arabian camel</name>
    <dbReference type="NCBI Taxonomy" id="9838"/>
    <lineage>
        <taxon>Eukaryota</taxon>
        <taxon>Metazoa</taxon>
        <taxon>Chordata</taxon>
        <taxon>Craniata</taxon>
        <taxon>Vertebrata</taxon>
        <taxon>Euteleostomi</taxon>
        <taxon>Mammalia</taxon>
        <taxon>Eutheria</taxon>
        <taxon>Laurasiatheria</taxon>
        <taxon>Artiodactyla</taxon>
        <taxon>Tylopoda</taxon>
        <taxon>Camelidae</taxon>
        <taxon>Camelus</taxon>
    </lineage>
</organism>
<dbReference type="EMBL" id="JWIN03000013">
    <property type="protein sequence ID" value="KAB1268094.1"/>
    <property type="molecule type" value="Genomic_DNA"/>
</dbReference>
<dbReference type="GO" id="GO:0003735">
    <property type="term" value="F:structural constituent of ribosome"/>
    <property type="evidence" value="ECO:0007669"/>
    <property type="project" value="InterPro"/>
</dbReference>
<evidence type="ECO:0000256" key="2">
    <source>
        <dbReference type="ARBA" id="ARBA00023274"/>
    </source>
</evidence>
<feature type="region of interest" description="Disordered" evidence="3">
    <location>
        <begin position="79"/>
        <end position="124"/>
    </location>
</feature>
<dbReference type="Gene3D" id="3.40.50.10490">
    <property type="entry name" value="Glucose-6-phosphate isomerase like protein, domain 1"/>
    <property type="match status" value="1"/>
</dbReference>
<dbReference type="AlphaFoldDB" id="A0A5N4DA99"/>
<dbReference type="GO" id="GO:0015935">
    <property type="term" value="C:small ribosomal subunit"/>
    <property type="evidence" value="ECO:0007669"/>
    <property type="project" value="InterPro"/>
</dbReference>
<dbReference type="SUPFAM" id="SSF52313">
    <property type="entry name" value="Ribosomal protein S2"/>
    <property type="match status" value="1"/>
</dbReference>
<feature type="compositionally biased region" description="Basic and acidic residues" evidence="3">
    <location>
        <begin position="79"/>
        <end position="102"/>
    </location>
</feature>
<evidence type="ECO:0000256" key="1">
    <source>
        <dbReference type="ARBA" id="ARBA00022980"/>
    </source>
</evidence>
<dbReference type="Proteomes" id="UP000299084">
    <property type="component" value="Unassembled WGS sequence"/>
</dbReference>
<keyword evidence="1 4" id="KW-0689">Ribosomal protein</keyword>
<comment type="caution">
    <text evidence="4">The sequence shown here is derived from an EMBL/GenBank/DDBJ whole genome shotgun (WGS) entry which is preliminary data.</text>
</comment>
<dbReference type="GO" id="GO:0006412">
    <property type="term" value="P:translation"/>
    <property type="evidence" value="ECO:0007669"/>
    <property type="project" value="InterPro"/>
</dbReference>
<evidence type="ECO:0000313" key="5">
    <source>
        <dbReference type="Proteomes" id="UP000299084"/>
    </source>
</evidence>
<proteinExistence type="predicted"/>
<evidence type="ECO:0000313" key="4">
    <source>
        <dbReference type="EMBL" id="KAB1268094.1"/>
    </source>
</evidence>
<keyword evidence="2" id="KW-0687">Ribonucleoprotein</keyword>
<accession>A0A5N4DA99</accession>
<dbReference type="InterPro" id="IPR005707">
    <property type="entry name" value="Ribosomal_uS2_euk/arc"/>
</dbReference>
<evidence type="ECO:0000256" key="3">
    <source>
        <dbReference type="SAM" id="MobiDB-lite"/>
    </source>
</evidence>
<dbReference type="InterPro" id="IPR023591">
    <property type="entry name" value="Ribosomal_uS2_flav_dom_sf"/>
</dbReference>
<sequence>MFTTPGAHNVLHVREKNVLKFLAAGTHSGGTNLDFPVEQYIYKRKSDGLYIIDLKGTQEKLLLMASAIEVTPDLCFYRGREGTEKEEQTTAEKAMTKEERQGEGVPPAPEFTATPPKVTDGSEGAELFPGVTVIQAAFASLFPLHED</sequence>
<keyword evidence="5" id="KW-1185">Reference proteome</keyword>
<gene>
    <name evidence="4" type="ORF">Cadr_000014015</name>
</gene>
<name>A0A5N4DA99_CAMDR</name>